<dbReference type="EMBL" id="QRZH01000015">
    <property type="protein sequence ID" value="RGV50792.1"/>
    <property type="molecule type" value="Genomic_DNA"/>
</dbReference>
<evidence type="ECO:0000313" key="4">
    <source>
        <dbReference type="EMBL" id="RGV50792.1"/>
    </source>
</evidence>
<feature type="transmembrane region" description="Helical" evidence="1">
    <location>
        <begin position="52"/>
        <end position="72"/>
    </location>
</feature>
<sequence length="156" mass="16684">MDVLIIIALIVAAVILFLVELFVIPGISLAGISALVCIIYANYYAFVNLGTGAGFTTLIISGVACIGSLVWFMRSKTLDKLALKKDITSKIDRSAAEKVKVGDTGITVTRLAQIGNAEINGNIIEVKSMDGLLNEKTPIIVNRITDGIIFVEKLKS</sequence>
<dbReference type="InterPro" id="IPR052165">
    <property type="entry name" value="Membrane_assoc_protease"/>
</dbReference>
<evidence type="ECO:0000313" key="7">
    <source>
        <dbReference type="Proteomes" id="UP000266644"/>
    </source>
</evidence>
<reference evidence="3 9" key="4">
    <citation type="submission" date="2020-05" db="EMBL/GenBank/DDBJ databases">
        <title>FDA dAtabase for Regulatory Grade micrObial Sequences (FDA-ARGOS): Supporting development and validation of Infectious Disease Dx tests.</title>
        <authorList>
            <person name="Bojja K."/>
            <person name="Kessler A."/>
            <person name="Tallon L."/>
            <person name="Sadzewicz L."/>
            <person name="Zhao X."/>
            <person name="Vavikolanu K."/>
            <person name="Mehta A."/>
            <person name="Aluvathingal J."/>
            <person name="Nadendla S."/>
            <person name="Myers T."/>
            <person name="Yan Y."/>
            <person name="Sichtig H."/>
        </authorList>
    </citation>
    <scope>NUCLEOTIDE SEQUENCE [LARGE SCALE GENOMIC DNA]</scope>
    <source>
        <strain evidence="3 9">FDAARGOS_763</strain>
    </source>
</reference>
<organism evidence="5 7">
    <name type="scientific">Bacteroides fragilis</name>
    <dbReference type="NCBI Taxonomy" id="817"/>
    <lineage>
        <taxon>Bacteria</taxon>
        <taxon>Pseudomonadati</taxon>
        <taxon>Bacteroidota</taxon>
        <taxon>Bacteroidia</taxon>
        <taxon>Bacteroidales</taxon>
        <taxon>Bacteroidaceae</taxon>
        <taxon>Bacteroides</taxon>
    </lineage>
</organism>
<dbReference type="Proteomes" id="UP000501467">
    <property type="component" value="Chromosome"/>
</dbReference>
<dbReference type="EMBL" id="CP054003">
    <property type="protein sequence ID" value="QKH86765.1"/>
    <property type="molecule type" value="Genomic_DNA"/>
</dbReference>
<feature type="transmembrane region" description="Helical" evidence="1">
    <location>
        <begin position="29"/>
        <end position="46"/>
    </location>
</feature>
<dbReference type="EMBL" id="QRJE01000022">
    <property type="protein sequence ID" value="RHH09750.1"/>
    <property type="molecule type" value="Genomic_DNA"/>
</dbReference>
<protein>
    <submittedName>
        <fullName evidence="5">Nodulation efficiency protein D (NfeD)</fullName>
    </submittedName>
</protein>
<evidence type="ECO:0000313" key="9">
    <source>
        <dbReference type="Proteomes" id="UP000501467"/>
    </source>
</evidence>
<dbReference type="GO" id="GO:0005886">
    <property type="term" value="C:plasma membrane"/>
    <property type="evidence" value="ECO:0007669"/>
    <property type="project" value="TreeGrafter"/>
</dbReference>
<dbReference type="OrthoDB" id="1120520at2"/>
<dbReference type="RefSeq" id="WP_005782627.1">
    <property type="nucleotide sequence ID" value="NZ_CABJEQ010000004.1"/>
</dbReference>
<evidence type="ECO:0000313" key="3">
    <source>
        <dbReference type="EMBL" id="QKH86765.1"/>
    </source>
</evidence>
<reference evidence="2 6" key="3">
    <citation type="submission" date="2019-03" db="EMBL/GenBank/DDBJ databases">
        <title>Complete genome assembly of MDR B. fragilis.</title>
        <authorList>
            <person name="Sydenham T.V."/>
            <person name="Hasman H."/>
            <person name="Justesen U.S."/>
        </authorList>
    </citation>
    <scope>NUCLEOTIDE SEQUENCE [LARGE SCALE GENOMIC DNA]</scope>
    <source>
        <strain evidence="2 6">DCMSKEJBY0001B</strain>
    </source>
</reference>
<dbReference type="PANTHER" id="PTHR33507:SF3">
    <property type="entry name" value="INNER MEMBRANE PROTEIN YBBJ"/>
    <property type="match status" value="1"/>
</dbReference>
<dbReference type="GeneID" id="99672806"/>
<reference evidence="2" key="1">
    <citation type="book" date="2014" name="THE 24TH EUROPEAN CONGRESS OF CLINICAL MICROBIOLOGY AND INFECTIOUS DISEASES" publisher="ECCMID 2014" city="Barcelona, Spain">
        <title>Identification of resistance genes in three multidrug-resistant Bacteroides fragilis isolates by whole genome sequencing.</title>
        <editorList>
            <person name="Unknown"/>
            <person name="A."/>
        </editorList>
        <authorList>
            <person name="Sydenham T.V."/>
            <person name="Hasman H."/>
            <person name="Wang M."/>
            <person name="Soki J."/>
            <person name="Nagy E."/>
            <person name="Justesen U.S."/>
        </authorList>
    </citation>
    <scope>NUCLEOTIDE SEQUENCE</scope>
    <source>
        <strain evidence="2">DCMSKEJBY0001B</strain>
    </source>
</reference>
<dbReference type="Proteomes" id="UP000036847">
    <property type="component" value="Chromosome"/>
</dbReference>
<dbReference type="EMBL" id="CP036546">
    <property type="protein sequence ID" value="QCQ47187.1"/>
    <property type="molecule type" value="Genomic_DNA"/>
</dbReference>
<dbReference type="Proteomes" id="UP000286270">
    <property type="component" value="Unassembled WGS sequence"/>
</dbReference>
<accession>A0A081U1G2</accession>
<keyword evidence="1" id="KW-1133">Transmembrane helix</keyword>
<evidence type="ECO:0000313" key="8">
    <source>
        <dbReference type="Proteomes" id="UP000286270"/>
    </source>
</evidence>
<keyword evidence="1" id="KW-0812">Transmembrane</keyword>
<name>A0A081U1G2_BACFG</name>
<dbReference type="PANTHER" id="PTHR33507">
    <property type="entry name" value="INNER MEMBRANE PROTEIN YBBJ"/>
    <property type="match status" value="1"/>
</dbReference>
<proteinExistence type="predicted"/>
<evidence type="ECO:0000313" key="5">
    <source>
        <dbReference type="EMBL" id="RHH09750.1"/>
    </source>
</evidence>
<keyword evidence="1" id="KW-0472">Membrane</keyword>
<evidence type="ECO:0000313" key="2">
    <source>
        <dbReference type="EMBL" id="QCQ47187.1"/>
    </source>
</evidence>
<gene>
    <name evidence="5" type="ORF">DW228_14370</name>
    <name evidence="4" type="ORF">DWW08_16385</name>
    <name evidence="2" type="ORF">EC80_021390</name>
    <name evidence="3" type="ORF">FOC69_21390</name>
</gene>
<evidence type="ECO:0000313" key="6">
    <source>
        <dbReference type="Proteomes" id="UP000036847"/>
    </source>
</evidence>
<feature type="transmembrane region" description="Helical" evidence="1">
    <location>
        <begin position="6"/>
        <end position="24"/>
    </location>
</feature>
<dbReference type="AlphaFoldDB" id="A0A081U1G2"/>
<dbReference type="Proteomes" id="UP000266644">
    <property type="component" value="Unassembled WGS sequence"/>
</dbReference>
<reference evidence="7 8" key="2">
    <citation type="submission" date="2018-08" db="EMBL/GenBank/DDBJ databases">
        <title>A genome reference for cultivated species of the human gut microbiota.</title>
        <authorList>
            <person name="Zou Y."/>
            <person name="Xue W."/>
            <person name="Luo G."/>
        </authorList>
    </citation>
    <scope>NUCLEOTIDE SEQUENCE [LARGE SCALE GENOMIC DNA]</scope>
    <source>
        <strain evidence="4 8">AF14-26</strain>
        <strain evidence="5 7">AM18-6</strain>
    </source>
</reference>
<evidence type="ECO:0000256" key="1">
    <source>
        <dbReference type="SAM" id="Phobius"/>
    </source>
</evidence>